<evidence type="ECO:0000256" key="4">
    <source>
        <dbReference type="ARBA" id="ARBA00022737"/>
    </source>
</evidence>
<dbReference type="GO" id="GO:0120293">
    <property type="term" value="C:dynein axonemal particle"/>
    <property type="evidence" value="ECO:0007669"/>
    <property type="project" value="UniProtKB-SubCell"/>
</dbReference>
<evidence type="ECO:0000256" key="6">
    <source>
        <dbReference type="ARBA" id="ARBA00022902"/>
    </source>
</evidence>
<evidence type="ECO:0000256" key="1">
    <source>
        <dbReference type="ARBA" id="ARBA00004123"/>
    </source>
</evidence>
<keyword evidence="5" id="KW-0802">TPR repeat</keyword>
<dbReference type="Gene3D" id="1.25.40.10">
    <property type="entry name" value="Tetratricopeptide repeat domain"/>
    <property type="match status" value="1"/>
</dbReference>
<dbReference type="CDD" id="cd06469">
    <property type="entry name" value="p23_DYX1C1_like"/>
    <property type="match status" value="1"/>
</dbReference>
<feature type="coiled-coil region" evidence="11">
    <location>
        <begin position="100"/>
        <end position="127"/>
    </location>
</feature>
<dbReference type="InterPro" id="IPR011990">
    <property type="entry name" value="TPR-like_helical_dom_sf"/>
</dbReference>
<keyword evidence="3" id="KW-0963">Cytoplasm</keyword>
<dbReference type="InterPro" id="IPR007052">
    <property type="entry name" value="CS_dom"/>
</dbReference>
<dbReference type="RefSeq" id="XP_018325289.1">
    <property type="nucleotide sequence ID" value="XM_018469787.1"/>
</dbReference>
<proteinExistence type="predicted"/>
<dbReference type="PANTHER" id="PTHR46492">
    <property type="entry name" value="DYNEIN ASSEMBLY FACTOR 4, AXONEMAL"/>
    <property type="match status" value="1"/>
</dbReference>
<dbReference type="Proteomes" id="UP000192223">
    <property type="component" value="Unplaced"/>
</dbReference>
<evidence type="ECO:0000256" key="2">
    <source>
        <dbReference type="ARBA" id="ARBA00004487"/>
    </source>
</evidence>
<evidence type="ECO:0000256" key="8">
    <source>
        <dbReference type="ARBA" id="ARBA00023273"/>
    </source>
</evidence>
<dbReference type="InterPro" id="IPR052004">
    <property type="entry name" value="Dynein_assembly_factor_4"/>
</dbReference>
<dbReference type="InterPro" id="IPR019734">
    <property type="entry name" value="TPR_rpt"/>
</dbReference>
<feature type="domain" description="CS" evidence="13">
    <location>
        <begin position="3"/>
        <end position="87"/>
    </location>
</feature>
<keyword evidence="14" id="KW-1185">Reference proteome</keyword>
<gene>
    <name evidence="15" type="primary">LOC108737108</name>
</gene>
<dbReference type="InParanoid" id="A0A1W4WMZ4"/>
<dbReference type="SUPFAM" id="SSF49764">
    <property type="entry name" value="HSP20-like chaperones"/>
    <property type="match status" value="1"/>
</dbReference>
<dbReference type="GO" id="GO:0036158">
    <property type="term" value="P:outer dynein arm assembly"/>
    <property type="evidence" value="ECO:0007669"/>
    <property type="project" value="TreeGrafter"/>
</dbReference>
<evidence type="ECO:0000256" key="5">
    <source>
        <dbReference type="ARBA" id="ARBA00022803"/>
    </source>
</evidence>
<dbReference type="Gene3D" id="2.60.40.790">
    <property type="match status" value="1"/>
</dbReference>
<dbReference type="GO" id="GO:0036159">
    <property type="term" value="P:inner dynein arm assembly"/>
    <property type="evidence" value="ECO:0007669"/>
    <property type="project" value="TreeGrafter"/>
</dbReference>
<accession>A0A1W4WMZ4</accession>
<organism evidence="14 15">
    <name type="scientific">Agrilus planipennis</name>
    <name type="common">Emerald ash borer</name>
    <name type="synonym">Agrilus marcopoli</name>
    <dbReference type="NCBI Taxonomy" id="224129"/>
    <lineage>
        <taxon>Eukaryota</taxon>
        <taxon>Metazoa</taxon>
        <taxon>Ecdysozoa</taxon>
        <taxon>Arthropoda</taxon>
        <taxon>Hexapoda</taxon>
        <taxon>Insecta</taxon>
        <taxon>Pterygota</taxon>
        <taxon>Neoptera</taxon>
        <taxon>Endopterygota</taxon>
        <taxon>Coleoptera</taxon>
        <taxon>Polyphaga</taxon>
        <taxon>Elateriformia</taxon>
        <taxon>Buprestoidea</taxon>
        <taxon>Buprestidae</taxon>
        <taxon>Agrilinae</taxon>
        <taxon>Agrilus</taxon>
    </lineage>
</organism>
<evidence type="ECO:0000256" key="12">
    <source>
        <dbReference type="SAM" id="MobiDB-lite"/>
    </source>
</evidence>
<name>A0A1W4WMZ4_AGRPL</name>
<dbReference type="PANTHER" id="PTHR46492:SF1">
    <property type="entry name" value="DYNEIN AXONEMAL ASSEMBLY FACTOR 4"/>
    <property type="match status" value="1"/>
</dbReference>
<dbReference type="OrthoDB" id="348005at2759"/>
<protein>
    <recommendedName>
        <fullName evidence="10">Dynein axonemal assembly factor 4</fullName>
    </recommendedName>
</protein>
<feature type="region of interest" description="Disordered" evidence="12">
    <location>
        <begin position="170"/>
        <end position="189"/>
    </location>
</feature>
<evidence type="ECO:0000259" key="13">
    <source>
        <dbReference type="PROSITE" id="PS51203"/>
    </source>
</evidence>
<comment type="subcellular location">
    <subcellularLocation>
        <location evidence="2">Cell projection</location>
        <location evidence="2">Neuron projection</location>
    </subcellularLocation>
    <subcellularLocation>
        <location evidence="9">Dynein axonemal particle</location>
    </subcellularLocation>
    <subcellularLocation>
        <location evidence="1">Nucleus</location>
    </subcellularLocation>
</comment>
<dbReference type="InterPro" id="IPR037894">
    <property type="entry name" value="CS_DYX1C1"/>
</dbReference>
<dbReference type="InterPro" id="IPR008978">
    <property type="entry name" value="HSP20-like_chaperone"/>
</dbReference>
<dbReference type="GO" id="GO:0005634">
    <property type="term" value="C:nucleus"/>
    <property type="evidence" value="ECO:0007669"/>
    <property type="project" value="UniProtKB-SubCell"/>
</dbReference>
<keyword evidence="8" id="KW-0966">Cell projection</keyword>
<dbReference type="Pfam" id="PF04969">
    <property type="entry name" value="CS"/>
    <property type="match status" value="1"/>
</dbReference>
<evidence type="ECO:0000313" key="15">
    <source>
        <dbReference type="RefSeq" id="XP_018325289.1"/>
    </source>
</evidence>
<dbReference type="GO" id="GO:0043005">
    <property type="term" value="C:neuron projection"/>
    <property type="evidence" value="ECO:0007669"/>
    <property type="project" value="UniProtKB-SubCell"/>
</dbReference>
<evidence type="ECO:0000256" key="3">
    <source>
        <dbReference type="ARBA" id="ARBA00022490"/>
    </source>
</evidence>
<dbReference type="GeneID" id="108737108"/>
<evidence type="ECO:0000313" key="14">
    <source>
        <dbReference type="Proteomes" id="UP000192223"/>
    </source>
</evidence>
<sequence>MPLIIKNFTWKQSENLITLYVPMKGVIASKADIFTSPWYIKVSFAKHFFELFLLHEIDVKSSVCTITKDEVVFQLQKSTNGLWDTVERDLPKHEKNELKKNIITETHQQFQKQVEEKENKKHELKRIAVREQISLDTKQREFIEKIRNHEKNKELGDVEKWRSGVLITEISTSSEEEEEEEENEERKGTARDCSYQNKCFLKPSMIIRKKPAETNNTEISSVPLPRKQSTLSVTFTRREFPTPSRESKLEEENEWLRKQVEVRRTVGFFSDDLRPEERNPSYLKFKGDQFMKAKNYLAAISAYTFGIKLSENFVDLYIGRSEAHFLLEHYQKCVRDCSDALNLLKPPVASNFAQRITCIVRRGDSLCKIGMHREGIGELQAALDMQSDNEEIRMKIEKAMLQFKDEMKKENNTDKKCTNNTECILKQNEDNSSVEQLEELFMAKSEIAD</sequence>
<reference evidence="15" key="1">
    <citation type="submission" date="2025-08" db="UniProtKB">
        <authorList>
            <consortium name="RefSeq"/>
        </authorList>
    </citation>
    <scope>IDENTIFICATION</scope>
    <source>
        <tissue evidence="15">Entire body</tissue>
    </source>
</reference>
<dbReference type="SMART" id="SM00028">
    <property type="entry name" value="TPR"/>
    <property type="match status" value="3"/>
</dbReference>
<dbReference type="SUPFAM" id="SSF48452">
    <property type="entry name" value="TPR-like"/>
    <property type="match status" value="1"/>
</dbReference>
<evidence type="ECO:0000256" key="10">
    <source>
        <dbReference type="ARBA" id="ARBA00024430"/>
    </source>
</evidence>
<dbReference type="PROSITE" id="PS51203">
    <property type="entry name" value="CS"/>
    <property type="match status" value="1"/>
</dbReference>
<dbReference type="GO" id="GO:0003341">
    <property type="term" value="P:cilium movement"/>
    <property type="evidence" value="ECO:0007669"/>
    <property type="project" value="InterPro"/>
</dbReference>
<dbReference type="STRING" id="224129.A0A1W4WMZ4"/>
<keyword evidence="4" id="KW-0677">Repeat</keyword>
<dbReference type="AlphaFoldDB" id="A0A1W4WMZ4"/>
<evidence type="ECO:0000256" key="11">
    <source>
        <dbReference type="SAM" id="Coils"/>
    </source>
</evidence>
<keyword evidence="7" id="KW-0539">Nucleus</keyword>
<dbReference type="KEGG" id="apln:108737108"/>
<keyword evidence="6" id="KW-0524">Neurogenesis</keyword>
<dbReference type="GO" id="GO:0007399">
    <property type="term" value="P:nervous system development"/>
    <property type="evidence" value="ECO:0007669"/>
    <property type="project" value="UniProtKB-KW"/>
</dbReference>
<evidence type="ECO:0000256" key="9">
    <source>
        <dbReference type="ARBA" id="ARBA00024190"/>
    </source>
</evidence>
<evidence type="ECO:0000256" key="7">
    <source>
        <dbReference type="ARBA" id="ARBA00023242"/>
    </source>
</evidence>
<keyword evidence="11" id="KW-0175">Coiled coil</keyword>
<feature type="compositionally biased region" description="Acidic residues" evidence="12">
    <location>
        <begin position="174"/>
        <end position="183"/>
    </location>
</feature>